<dbReference type="Gene3D" id="1.10.287.1150">
    <property type="entry name" value="TPP helical domain"/>
    <property type="match status" value="1"/>
</dbReference>
<dbReference type="Proteomes" id="UP000199223">
    <property type="component" value="Unassembled WGS sequence"/>
</dbReference>
<evidence type="ECO:0000256" key="7">
    <source>
        <dbReference type="ARBA" id="ARBA00023052"/>
    </source>
</evidence>
<evidence type="ECO:0000256" key="3">
    <source>
        <dbReference type="ARBA" id="ARBA00006936"/>
    </source>
</evidence>
<dbReference type="NCBIfam" id="TIGR00239">
    <property type="entry name" value="2oxo_dh_E1"/>
    <property type="match status" value="1"/>
</dbReference>
<dbReference type="PANTHER" id="PTHR23152">
    <property type="entry name" value="2-OXOGLUTARATE DEHYDROGENASE"/>
    <property type="match status" value="1"/>
</dbReference>
<keyword evidence="11" id="KW-1185">Reference proteome</keyword>
<dbReference type="Gene3D" id="3.40.50.970">
    <property type="match status" value="1"/>
</dbReference>
<gene>
    <name evidence="10" type="ORF">SAMN04488058_1336</name>
</gene>
<evidence type="ECO:0000256" key="2">
    <source>
        <dbReference type="ARBA" id="ARBA00003906"/>
    </source>
</evidence>
<dbReference type="NCBIfam" id="NF006914">
    <property type="entry name" value="PRK09404.1"/>
    <property type="match status" value="1"/>
</dbReference>
<dbReference type="CDD" id="cd02016">
    <property type="entry name" value="TPP_E1_OGDC_like"/>
    <property type="match status" value="1"/>
</dbReference>
<reference evidence="11" key="1">
    <citation type="submission" date="2016-10" db="EMBL/GenBank/DDBJ databases">
        <authorList>
            <person name="Varghese N."/>
            <person name="Submissions S."/>
        </authorList>
    </citation>
    <scope>NUCLEOTIDE SEQUENCE [LARGE SCALE GENOMIC DNA]</scope>
    <source>
        <strain evidence="11">CGMCC 1.10218</strain>
    </source>
</reference>
<dbReference type="GO" id="GO:0004591">
    <property type="term" value="F:oxoglutarate dehydrogenase (succinyl-transferring) activity"/>
    <property type="evidence" value="ECO:0007669"/>
    <property type="project" value="UniProtKB-EC"/>
</dbReference>
<feature type="domain" description="Transketolase-like pyrimidine-binding" evidence="9">
    <location>
        <begin position="595"/>
        <end position="792"/>
    </location>
</feature>
<comment type="similarity">
    <text evidence="3">Belongs to the alpha-ketoglutarate dehydrogenase family.</text>
</comment>
<dbReference type="SMART" id="SM00861">
    <property type="entry name" value="Transket_pyr"/>
    <property type="match status" value="1"/>
</dbReference>
<dbReference type="GO" id="GO:0045252">
    <property type="term" value="C:oxoglutarate dehydrogenase complex"/>
    <property type="evidence" value="ECO:0007669"/>
    <property type="project" value="TreeGrafter"/>
</dbReference>
<evidence type="ECO:0000313" key="10">
    <source>
        <dbReference type="EMBL" id="SEJ90574.1"/>
    </source>
</evidence>
<dbReference type="PIRSF" id="PIRSF000157">
    <property type="entry name" value="Oxoglu_dh_E1"/>
    <property type="match status" value="1"/>
</dbReference>
<comment type="cofactor">
    <cofactor evidence="1">
        <name>thiamine diphosphate</name>
        <dbReference type="ChEBI" id="CHEBI:58937"/>
    </cofactor>
</comment>
<evidence type="ECO:0000256" key="4">
    <source>
        <dbReference type="ARBA" id="ARBA00012280"/>
    </source>
</evidence>
<proteinExistence type="inferred from homology"/>
<evidence type="ECO:0000256" key="6">
    <source>
        <dbReference type="ARBA" id="ARBA00023002"/>
    </source>
</evidence>
<dbReference type="GO" id="GO:0006099">
    <property type="term" value="P:tricarboxylic acid cycle"/>
    <property type="evidence" value="ECO:0007669"/>
    <property type="project" value="TreeGrafter"/>
</dbReference>
<keyword evidence="7" id="KW-0786">Thiamine pyrophosphate</keyword>
<dbReference type="InterPro" id="IPR031717">
    <property type="entry name" value="ODO-1/KGD_C"/>
</dbReference>
<evidence type="ECO:0000256" key="5">
    <source>
        <dbReference type="ARBA" id="ARBA00013321"/>
    </source>
</evidence>
<dbReference type="EC" id="1.2.4.2" evidence="4"/>
<dbReference type="SUPFAM" id="SSF52518">
    <property type="entry name" value="Thiamin diphosphate-binding fold (THDP-binding)"/>
    <property type="match status" value="2"/>
</dbReference>
<dbReference type="STRING" id="856736.SAMN04488058_1336"/>
<evidence type="ECO:0000256" key="8">
    <source>
        <dbReference type="ARBA" id="ARBA00030680"/>
    </source>
</evidence>
<dbReference type="FunFam" id="1.10.287.1150:FF:000004">
    <property type="entry name" value="2-oxoglutarate dehydrogenase E1 component"/>
    <property type="match status" value="1"/>
</dbReference>
<dbReference type="Gene3D" id="3.40.50.12470">
    <property type="match status" value="1"/>
</dbReference>
<dbReference type="InterPro" id="IPR011603">
    <property type="entry name" value="2oxoglutarate_DH_E1"/>
</dbReference>
<dbReference type="PANTHER" id="PTHR23152:SF4">
    <property type="entry name" value="2-OXOADIPATE DEHYDROGENASE COMPLEX COMPONENT E1"/>
    <property type="match status" value="1"/>
</dbReference>
<comment type="function">
    <text evidence="2">E1 component of the 2-oxoglutarate dehydrogenase (OGDH) complex which catalyzes the decarboxylation of 2-oxoglutarate, the first step in the conversion of 2-oxoglutarate to succinyl-CoA and CO(2).</text>
</comment>
<dbReference type="InterPro" id="IPR032106">
    <property type="entry name" value="2-oxogl_dehyd_N"/>
</dbReference>
<dbReference type="Pfam" id="PF02779">
    <property type="entry name" value="Transket_pyr"/>
    <property type="match status" value="1"/>
</dbReference>
<dbReference type="EMBL" id="FNZA01000033">
    <property type="protein sequence ID" value="SEJ90574.1"/>
    <property type="molecule type" value="Genomic_DNA"/>
</dbReference>
<evidence type="ECO:0000259" key="9">
    <source>
        <dbReference type="SMART" id="SM00861"/>
    </source>
</evidence>
<keyword evidence="6" id="KW-0560">Oxidoreductase</keyword>
<dbReference type="InterPro" id="IPR042179">
    <property type="entry name" value="KGD_C_sf"/>
</dbReference>
<dbReference type="NCBIfam" id="NF008907">
    <property type="entry name" value="PRK12270.1"/>
    <property type="match status" value="1"/>
</dbReference>
<sequence length="959" mass="106612">MTKSQTEPPQTMMWGGNAAFIEGLYEEYLADAQSVDPQWRTYFDALRGGAPERVHSEVQQRFYELGRDPRRGASAVAASPQGYSGAQQAAGALMTAYRVYGHISAKTNPLKIRGVPVVPELTPEFYGLSDADMNEHVHDGAFSGTLREVIEQLKETYCGSIGFEYNYLPASERQWFQQHIEQGRGQGRYTASREERRRLMWKLNAAEGLELYLKNKYPGVKRFGLEGGESFIPLLDRIIQQAGAKYGVKEVVVGMAHRGRLNTLVNIFGKPSGTLFDEFDGKKKLSDDPDVAGDVKYHMGYSSDVRTPGGPMHLALAFNPSHLELVAPVVHGSVRARQDRRGDTERKQVLPVTVHGDAAVSGQGVVMETLNFSRLRGFTTGGAVRIVINNQIGFTISDPRDTRSSRYCTDVAKIANAPVLHVNGDDLEAVAFCADLAVAYRQEFGKDVFIDLIGFRRNGHNESDEPRMTQPVMYREIDTHPGARALYAAKLEKEGVLDAGEGDRLVQDYRDRLDRGETVVEEMDNLAQSALAVDWKAYLDTHWKGSEVATAVPREKLTELGLKLAEVPEGFRVHRTIERTVIKPRAAMSRGEQPLDWGMGEMLAYATLLDEGYHLRLDGQDSGRGTFVHRHAVLHDQDAQNPLEEEYLALAHLSPNQGRVEVIDSTLSEEAVLAFEYGYSTSEPRALVAWEAQFGDFANGAQAVVDQFISAGESKWQRMTGLTMLLPHGYEGAGPEHSSARLERYLQLCAQNNMQVVVPSSAAQIFHLLRRQVLRPYRKPLIVMTPKSLLRNKLAMSPLSELSDGKFHEVIEDMDVERARRVVISSGKLHWELFEARDANKEGYAGTALTRLEQLYPFPADELRAELARHPGAQVVWAQEEPENQGAWLMIREDLEKCLAPGQTLTHASRPRSASTAVGYASVHAKEQAQVIADALGEPVSREDFEAQVDLAKEAEAQA</sequence>
<evidence type="ECO:0000313" key="11">
    <source>
        <dbReference type="Proteomes" id="UP000199223"/>
    </source>
</evidence>
<dbReference type="Pfam" id="PF00676">
    <property type="entry name" value="E1_dh"/>
    <property type="match status" value="1"/>
</dbReference>
<dbReference type="Pfam" id="PF16870">
    <property type="entry name" value="OxoGdeHyase_C"/>
    <property type="match status" value="1"/>
</dbReference>
<dbReference type="RefSeq" id="WP_092265773.1">
    <property type="nucleotide sequence ID" value="NZ_FNZA01000033.1"/>
</dbReference>
<protein>
    <recommendedName>
        <fullName evidence="5">2-oxoglutarate dehydrogenase E1 component</fullName>
        <ecNumber evidence="4">1.2.4.2</ecNumber>
    </recommendedName>
    <alternativeName>
        <fullName evidence="8">Alpha-ketoglutarate dehydrogenase</fullName>
    </alternativeName>
</protein>
<accession>A0A1H7CMV9</accession>
<name>A0A1H7CMV9_9DEIO</name>
<dbReference type="InterPro" id="IPR029061">
    <property type="entry name" value="THDP-binding"/>
</dbReference>
<dbReference type="InterPro" id="IPR005475">
    <property type="entry name" value="Transketolase-like_Pyr-bd"/>
</dbReference>
<organism evidence="10 11">
    <name type="scientific">Deinococcus reticulitermitis</name>
    <dbReference type="NCBI Taxonomy" id="856736"/>
    <lineage>
        <taxon>Bacteria</taxon>
        <taxon>Thermotogati</taxon>
        <taxon>Deinococcota</taxon>
        <taxon>Deinococci</taxon>
        <taxon>Deinococcales</taxon>
        <taxon>Deinococcaceae</taxon>
        <taxon>Deinococcus</taxon>
    </lineage>
</organism>
<evidence type="ECO:0000256" key="1">
    <source>
        <dbReference type="ARBA" id="ARBA00001964"/>
    </source>
</evidence>
<dbReference type="InterPro" id="IPR001017">
    <property type="entry name" value="DH_E1"/>
</dbReference>
<dbReference type="GO" id="GO:0005829">
    <property type="term" value="C:cytosol"/>
    <property type="evidence" value="ECO:0007669"/>
    <property type="project" value="TreeGrafter"/>
</dbReference>
<dbReference type="GO" id="GO:0030976">
    <property type="term" value="F:thiamine pyrophosphate binding"/>
    <property type="evidence" value="ECO:0007669"/>
    <property type="project" value="InterPro"/>
</dbReference>
<dbReference type="Gene3D" id="3.40.50.11610">
    <property type="entry name" value="Multifunctional 2-oxoglutarate metabolism enzyme, C-terminal domain"/>
    <property type="match status" value="1"/>
</dbReference>
<dbReference type="Pfam" id="PF16078">
    <property type="entry name" value="2-oxogl_dehyd_N"/>
    <property type="match status" value="1"/>
</dbReference>
<dbReference type="AlphaFoldDB" id="A0A1H7CMV9"/>
<dbReference type="OrthoDB" id="9759785at2"/>